<accession>A0A1E3A0D4</accession>
<dbReference type="Proteomes" id="UP000095003">
    <property type="component" value="Unassembled WGS sequence"/>
</dbReference>
<dbReference type="EMBL" id="MCGI01000010">
    <property type="protein sequence ID" value="ODM02210.1"/>
    <property type="molecule type" value="Genomic_DNA"/>
</dbReference>
<gene>
    <name evidence="2" type="ORF">BEH84_06353</name>
</gene>
<dbReference type="Gene3D" id="2.30.42.10">
    <property type="match status" value="1"/>
</dbReference>
<dbReference type="InterPro" id="IPR041489">
    <property type="entry name" value="PDZ_6"/>
</dbReference>
<comment type="caution">
    <text evidence="2">The sequence shown here is derived from an EMBL/GenBank/DDBJ whole genome shotgun (WGS) entry which is preliminary data.</text>
</comment>
<proteinExistence type="predicted"/>
<dbReference type="InterPro" id="IPR001478">
    <property type="entry name" value="PDZ"/>
</dbReference>
<dbReference type="InterPro" id="IPR007549">
    <property type="entry name" value="DUF512"/>
</dbReference>
<dbReference type="AlphaFoldDB" id="A0A1E3A0D4"/>
<dbReference type="GeneID" id="93304280"/>
<evidence type="ECO:0000259" key="1">
    <source>
        <dbReference type="PROSITE" id="PS50106"/>
    </source>
</evidence>
<dbReference type="InterPro" id="IPR013785">
    <property type="entry name" value="Aldolase_TIM"/>
</dbReference>
<dbReference type="SUPFAM" id="SSF102114">
    <property type="entry name" value="Radical SAM enzymes"/>
    <property type="match status" value="1"/>
</dbReference>
<name>A0A1E3A0D4_9FIRM</name>
<sequence length="449" mass="51684">MKRKGHLIQAVSEDGIACEMGIEPGDRLLEINGETVEDVFDYQYMIEEEYVEVLVAKPSGEEWLLEIDKDYEEDLGITFENGLMDEYRSCSNKCIFCFIDQMPKGMRETLYFKDDDSRLSFLQGNYVTLTNMSERDVERIIKYHLSPINISFQTTNPELRCRMLHNRFAGEALKKADRFFEAGIQMNGQIVLCKGFNDGEELDRSIRDLTRYLPHLQSVSVVPVGLSKFREGLEPLEPFTQEDAKYVLEQIHGWQEKIFPEYGLHFVHASDEWYILAGEKMPPEETYDGYLQLENGVGMIRLMLEEFEDALRQLEEPGALEGRILEGTYSSVTGKIAYPYIRRMADRIMERFPEISIHVYPVRNDFFGEKITVTGLLTGQDIIAQLKGQELGEILYLPENILRSGEQVLLDDITVRDLSGALQVKTDIVKSSGYDFVNAFIRRMDGKNI</sequence>
<dbReference type="Pfam" id="PF04459">
    <property type="entry name" value="DUF512"/>
    <property type="match status" value="1"/>
</dbReference>
<dbReference type="PROSITE" id="PS50106">
    <property type="entry name" value="PDZ"/>
    <property type="match status" value="1"/>
</dbReference>
<dbReference type="Pfam" id="PF19238">
    <property type="entry name" value="Radical_SAM_2"/>
    <property type="match status" value="1"/>
</dbReference>
<evidence type="ECO:0000313" key="2">
    <source>
        <dbReference type="EMBL" id="ODM02210.1"/>
    </source>
</evidence>
<organism evidence="2 3">
    <name type="scientific">Eisenbergiella tayi</name>
    <dbReference type="NCBI Taxonomy" id="1432052"/>
    <lineage>
        <taxon>Bacteria</taxon>
        <taxon>Bacillati</taxon>
        <taxon>Bacillota</taxon>
        <taxon>Clostridia</taxon>
        <taxon>Lachnospirales</taxon>
        <taxon>Lachnospiraceae</taxon>
        <taxon>Eisenbergiella</taxon>
    </lineage>
</organism>
<feature type="domain" description="PDZ" evidence="1">
    <location>
        <begin position="1"/>
        <end position="39"/>
    </location>
</feature>
<dbReference type="SUPFAM" id="SSF50156">
    <property type="entry name" value="PDZ domain-like"/>
    <property type="match status" value="1"/>
</dbReference>
<dbReference type="InterPro" id="IPR058240">
    <property type="entry name" value="rSAM_sf"/>
</dbReference>
<reference evidence="2 3" key="1">
    <citation type="submission" date="2016-07" db="EMBL/GenBank/DDBJ databases">
        <title>Characterization of isolates of Eisenbergiella tayi derived from blood cultures, using whole genome sequencing.</title>
        <authorList>
            <person name="Burdz T."/>
            <person name="Wiebe D."/>
            <person name="Huynh C."/>
            <person name="Bernard K."/>
        </authorList>
    </citation>
    <scope>NUCLEOTIDE SEQUENCE [LARGE SCALE GENOMIC DNA]</scope>
    <source>
        <strain evidence="2 3">NML 120489</strain>
    </source>
</reference>
<dbReference type="InterPro" id="IPR036034">
    <property type="entry name" value="PDZ_sf"/>
</dbReference>
<dbReference type="Gene3D" id="3.20.20.70">
    <property type="entry name" value="Aldolase class I"/>
    <property type="match status" value="1"/>
</dbReference>
<dbReference type="RefSeq" id="WP_069159588.1">
    <property type="nucleotide sequence ID" value="NZ_DBFYTC010000177.1"/>
</dbReference>
<evidence type="ECO:0000313" key="3">
    <source>
        <dbReference type="Proteomes" id="UP000095003"/>
    </source>
</evidence>
<dbReference type="InterPro" id="IPR045375">
    <property type="entry name" value="Put_radical_SAM-like_N"/>
</dbReference>
<dbReference type="PATRIC" id="fig|1432052.3.peg.7011"/>
<protein>
    <recommendedName>
        <fullName evidence="1">PDZ domain-containing protein</fullName>
    </recommendedName>
</protein>
<dbReference type="Pfam" id="PF17820">
    <property type="entry name" value="PDZ_6"/>
    <property type="match status" value="1"/>
</dbReference>